<dbReference type="Gene3D" id="3.40.50.1820">
    <property type="entry name" value="alpha/beta hydrolase"/>
    <property type="match status" value="1"/>
</dbReference>
<dbReference type="PROSITE" id="PS00122">
    <property type="entry name" value="CARBOXYLESTERASE_B_1"/>
    <property type="match status" value="1"/>
</dbReference>
<dbReference type="InterPro" id="IPR002018">
    <property type="entry name" value="CarbesteraseB"/>
</dbReference>
<evidence type="ECO:0000313" key="5">
    <source>
        <dbReference type="EMBL" id="SFA70494.1"/>
    </source>
</evidence>
<feature type="signal peptide" evidence="3">
    <location>
        <begin position="1"/>
        <end position="26"/>
    </location>
</feature>
<name>A0A1I0V2E4_SELRU</name>
<feature type="domain" description="Carboxylesterase type B" evidence="4">
    <location>
        <begin position="49"/>
        <end position="539"/>
    </location>
</feature>
<dbReference type="Pfam" id="PF00135">
    <property type="entry name" value="COesterase"/>
    <property type="match status" value="1"/>
</dbReference>
<gene>
    <name evidence="5" type="ORF">SAMN05216587_101190</name>
</gene>
<evidence type="ECO:0000256" key="2">
    <source>
        <dbReference type="ARBA" id="ARBA00022801"/>
    </source>
</evidence>
<dbReference type="InterPro" id="IPR050309">
    <property type="entry name" value="Type-B_Carboxylest/Lipase"/>
</dbReference>
<dbReference type="PANTHER" id="PTHR11559">
    <property type="entry name" value="CARBOXYLESTERASE"/>
    <property type="match status" value="1"/>
</dbReference>
<dbReference type="EMBL" id="FOJX01000001">
    <property type="protein sequence ID" value="SFA70494.1"/>
    <property type="molecule type" value="Genomic_DNA"/>
</dbReference>
<organism evidence="5 6">
    <name type="scientific">Selenomonas ruminantium</name>
    <dbReference type="NCBI Taxonomy" id="971"/>
    <lineage>
        <taxon>Bacteria</taxon>
        <taxon>Bacillati</taxon>
        <taxon>Bacillota</taxon>
        <taxon>Negativicutes</taxon>
        <taxon>Selenomonadales</taxon>
        <taxon>Selenomonadaceae</taxon>
        <taxon>Selenomonas</taxon>
    </lineage>
</organism>
<accession>A0A1I0V2E4</accession>
<protein>
    <recommendedName>
        <fullName evidence="3">Carboxylic ester hydrolase</fullName>
        <ecNumber evidence="3">3.1.1.-</ecNumber>
    </recommendedName>
</protein>
<proteinExistence type="inferred from homology"/>
<sequence length="545" mass="59427">MSSKFSSRLKKTLAVAVAAAWLVAPAVLPNQQTMVYAAEAQAVSQNVLANTENGQVRGFAKGGVRYWRGIPYAKPPVGELRWRPPVKADNWQGVLDATEYKSEAAQTGYLGVFATAGGSEDCLYLNVAVPEKQLGDPDKLPVFVWIHGGALVVGAGSDYDPSLLAKEGRAVVVTINYRLGAFGYFAHPALDAEGHAAVNYGVMDQIAALEWVQRNIENFGGDPDNVTISGESSGGQSSQILMASPKAKGLFKNIIAMSSPVMYANGHSISREQAEEKGIGLAKAAGLENATAEELRSLSTEEILALENNYLLDGIITRDGEYVPSSIAEAFKNGEVNGERLGIGNVQNEGSFFAALTESIAGKNMDEAAYRANLEALEKQYAIPGFADKVMAEYPSEAYGSPAEAYAQVITDSWFAAPIYRIADSLDSKLKVYYYEFSDPQCPKYVATDFEQGTAHTYELPYLFPGFHGSSDIGTELTPKQQKVAKQMAKIWTGMSKVDEQGIWKRFDGDHACYLKLGQGKPQMADMKEYKQRHHFAFWQNINMY</sequence>
<evidence type="ECO:0000256" key="1">
    <source>
        <dbReference type="ARBA" id="ARBA00005964"/>
    </source>
</evidence>
<dbReference type="RefSeq" id="WP_074811764.1">
    <property type="nucleotide sequence ID" value="NZ_FOJX01000001.1"/>
</dbReference>
<evidence type="ECO:0000259" key="4">
    <source>
        <dbReference type="Pfam" id="PF00135"/>
    </source>
</evidence>
<evidence type="ECO:0000256" key="3">
    <source>
        <dbReference type="RuleBase" id="RU361235"/>
    </source>
</evidence>
<dbReference type="EC" id="3.1.1.-" evidence="3"/>
<feature type="chain" id="PRO_5039762962" description="Carboxylic ester hydrolase" evidence="3">
    <location>
        <begin position="27"/>
        <end position="545"/>
    </location>
</feature>
<evidence type="ECO:0000313" key="6">
    <source>
        <dbReference type="Proteomes" id="UP000183843"/>
    </source>
</evidence>
<dbReference type="AlphaFoldDB" id="A0A1I0V2E4"/>
<keyword evidence="2 3" id="KW-0378">Hydrolase</keyword>
<dbReference type="InterPro" id="IPR019826">
    <property type="entry name" value="Carboxylesterase_B_AS"/>
</dbReference>
<reference evidence="5 6" key="1">
    <citation type="submission" date="2016-10" db="EMBL/GenBank/DDBJ databases">
        <authorList>
            <person name="de Groot N.N."/>
        </authorList>
    </citation>
    <scope>NUCLEOTIDE SEQUENCE [LARGE SCALE GENOMIC DNA]</scope>
    <source>
        <strain evidence="5 6">L14</strain>
    </source>
</reference>
<comment type="similarity">
    <text evidence="1 3">Belongs to the type-B carboxylesterase/lipase family.</text>
</comment>
<keyword evidence="3" id="KW-0732">Signal</keyword>
<dbReference type="SUPFAM" id="SSF53474">
    <property type="entry name" value="alpha/beta-Hydrolases"/>
    <property type="match status" value="1"/>
</dbReference>
<dbReference type="GO" id="GO:0016787">
    <property type="term" value="F:hydrolase activity"/>
    <property type="evidence" value="ECO:0007669"/>
    <property type="project" value="UniProtKB-KW"/>
</dbReference>
<dbReference type="InterPro" id="IPR029058">
    <property type="entry name" value="AB_hydrolase_fold"/>
</dbReference>
<dbReference type="Proteomes" id="UP000183843">
    <property type="component" value="Unassembled WGS sequence"/>
</dbReference>